<evidence type="ECO:0008006" key="2">
    <source>
        <dbReference type="Google" id="ProtNLM"/>
    </source>
</evidence>
<feature type="non-terminal residue" evidence="1">
    <location>
        <position position="1"/>
    </location>
</feature>
<accession>A0A0F9B1C4</accession>
<comment type="caution">
    <text evidence="1">The sequence shown here is derived from an EMBL/GenBank/DDBJ whole genome shotgun (WGS) entry which is preliminary data.</text>
</comment>
<dbReference type="AlphaFoldDB" id="A0A0F9B1C4"/>
<protein>
    <recommendedName>
        <fullName evidence="2">Response regulatory domain-containing protein</fullName>
    </recommendedName>
</protein>
<name>A0A0F9B1C4_9ZZZZ</name>
<sequence>EKTSKRVTKTISSGVIAFIQKPFTINDLKDAMNTAESEYSIL</sequence>
<dbReference type="EMBL" id="LAZR01043231">
    <property type="protein sequence ID" value="KKL07582.1"/>
    <property type="molecule type" value="Genomic_DNA"/>
</dbReference>
<evidence type="ECO:0000313" key="1">
    <source>
        <dbReference type="EMBL" id="KKL07582.1"/>
    </source>
</evidence>
<organism evidence="1">
    <name type="scientific">marine sediment metagenome</name>
    <dbReference type="NCBI Taxonomy" id="412755"/>
    <lineage>
        <taxon>unclassified sequences</taxon>
        <taxon>metagenomes</taxon>
        <taxon>ecological metagenomes</taxon>
    </lineage>
</organism>
<reference evidence="1" key="1">
    <citation type="journal article" date="2015" name="Nature">
        <title>Complex archaea that bridge the gap between prokaryotes and eukaryotes.</title>
        <authorList>
            <person name="Spang A."/>
            <person name="Saw J.H."/>
            <person name="Jorgensen S.L."/>
            <person name="Zaremba-Niedzwiedzka K."/>
            <person name="Martijn J."/>
            <person name="Lind A.E."/>
            <person name="van Eijk R."/>
            <person name="Schleper C."/>
            <person name="Guy L."/>
            <person name="Ettema T.J."/>
        </authorList>
    </citation>
    <scope>NUCLEOTIDE SEQUENCE</scope>
</reference>
<proteinExistence type="predicted"/>
<gene>
    <name evidence="1" type="ORF">LCGC14_2584570</name>
</gene>